<evidence type="ECO:0000256" key="1">
    <source>
        <dbReference type="SAM" id="MobiDB-lite"/>
    </source>
</evidence>
<dbReference type="GO" id="GO:0043213">
    <property type="term" value="P:bacteriocin transport"/>
    <property type="evidence" value="ECO:0007669"/>
    <property type="project" value="InterPro"/>
</dbReference>
<dbReference type="HOGENOM" id="CLU_073807_1_0_6"/>
<dbReference type="AlphaFoldDB" id="Q0HTX9"/>
<dbReference type="NCBIfam" id="TIGR02794">
    <property type="entry name" value="tolA_full"/>
    <property type="match status" value="1"/>
</dbReference>
<dbReference type="GO" id="GO:0019534">
    <property type="term" value="F:toxin transmembrane transporter activity"/>
    <property type="evidence" value="ECO:0007669"/>
    <property type="project" value="InterPro"/>
</dbReference>
<name>Q0HTX9_SHESR</name>
<gene>
    <name evidence="3" type="ordered locus">Shewmr7_2441</name>
</gene>
<feature type="compositionally biased region" description="Basic and acidic residues" evidence="1">
    <location>
        <begin position="62"/>
        <end position="115"/>
    </location>
</feature>
<feature type="region of interest" description="Disordered" evidence="1">
    <location>
        <begin position="62"/>
        <end position="186"/>
    </location>
</feature>
<reference evidence="3" key="1">
    <citation type="submission" date="2006-08" db="EMBL/GenBank/DDBJ databases">
        <title>Complete sequence of Chromosome1 of Shewanella sp. MR-7.</title>
        <authorList>
            <consortium name="US DOE Joint Genome Institute"/>
            <person name="Copeland A."/>
            <person name="Lucas S."/>
            <person name="Lapidus A."/>
            <person name="Barry K."/>
            <person name="Detter J.C."/>
            <person name="Glavina del Rio T."/>
            <person name="Hammon N."/>
            <person name="Israni S."/>
            <person name="Dalin E."/>
            <person name="Tice H."/>
            <person name="Pitluck S."/>
            <person name="Kiss H."/>
            <person name="Brettin T."/>
            <person name="Bruce D."/>
            <person name="Han C."/>
            <person name="Tapia R."/>
            <person name="Gilna P."/>
            <person name="Schmutz J."/>
            <person name="Larimer F."/>
            <person name="Land M."/>
            <person name="Hauser L."/>
            <person name="Kyrpides N."/>
            <person name="Mikhailova N."/>
            <person name="Nealson K."/>
            <person name="Konstantinidis K."/>
            <person name="Klappenbach J."/>
            <person name="Tiedje J."/>
            <person name="Richardson P."/>
        </authorList>
    </citation>
    <scope>NUCLEOTIDE SEQUENCE</scope>
    <source>
        <strain evidence="3">MR-7</strain>
    </source>
</reference>
<dbReference type="SUPFAM" id="SSF74653">
    <property type="entry name" value="TolA/TonB C-terminal domain"/>
    <property type="match status" value="1"/>
</dbReference>
<proteinExistence type="predicted"/>
<dbReference type="GO" id="GO:0016020">
    <property type="term" value="C:membrane"/>
    <property type="evidence" value="ECO:0007669"/>
    <property type="project" value="InterPro"/>
</dbReference>
<keyword evidence="2" id="KW-0812">Transmembrane</keyword>
<dbReference type="Gene3D" id="3.30.1150.10">
    <property type="match status" value="1"/>
</dbReference>
<dbReference type="EMBL" id="CP000444">
    <property type="protein sequence ID" value="ABI43426.1"/>
    <property type="molecule type" value="Genomic_DNA"/>
</dbReference>
<feature type="compositionally biased region" description="Basic and acidic residues" evidence="1">
    <location>
        <begin position="128"/>
        <end position="186"/>
    </location>
</feature>
<dbReference type="KEGG" id="shm:Shewmr7_2441"/>
<feature type="compositionally biased region" description="Low complexity" evidence="1">
    <location>
        <begin position="116"/>
        <end position="127"/>
    </location>
</feature>
<evidence type="ECO:0000313" key="3">
    <source>
        <dbReference type="EMBL" id="ABI43426.1"/>
    </source>
</evidence>
<dbReference type="InterPro" id="IPR014161">
    <property type="entry name" value="Tol-Pal_TolA"/>
</dbReference>
<feature type="transmembrane region" description="Helical" evidence="2">
    <location>
        <begin position="7"/>
        <end position="29"/>
    </location>
</feature>
<evidence type="ECO:0000256" key="2">
    <source>
        <dbReference type="SAM" id="Phobius"/>
    </source>
</evidence>
<sequence length="340" mass="37149">MADNSNVALPLSISAGIHIGVIIILAIGIDFTHKPEPVQQVSAPAVKAVMVDQQKVANQVEKLKQEKRDTERRERERQAELERKAQEAKQAREREQAQLKKLAEERKQQEIETQKANDAAKAAQVKQQQEKEKAQKAEADRKQKEQERKLAEDAAQKAAEKRKVEEAAAAKAEADRKQKEAEAKAKAEADAKAKAEAKAKADAEAKAKAAAKAKADAEAKARAQQEQEMADALAAEQAALSQTMNKQMQTEVGKYTAMIKSTIQRNLVVDESMRGKTCTVSVRLANDGFVISSQTQGGDPNVCRAAKAAILKAGKLPVSPDPAVYNLMKEINLIVEPTFN</sequence>
<dbReference type="Pfam" id="PF06519">
    <property type="entry name" value="TolA"/>
    <property type="match status" value="1"/>
</dbReference>
<protein>
    <submittedName>
        <fullName evidence="3">TolA family protein</fullName>
    </submittedName>
</protein>
<organism evidence="3">
    <name type="scientific">Shewanella sp. (strain MR-7)</name>
    <dbReference type="NCBI Taxonomy" id="60481"/>
    <lineage>
        <taxon>Bacteria</taxon>
        <taxon>Pseudomonadati</taxon>
        <taxon>Pseudomonadota</taxon>
        <taxon>Gammaproteobacteria</taxon>
        <taxon>Alteromonadales</taxon>
        <taxon>Shewanellaceae</taxon>
        <taxon>Shewanella</taxon>
    </lineage>
</organism>
<keyword evidence="2" id="KW-1133">Transmembrane helix</keyword>
<keyword evidence="2" id="KW-0472">Membrane</keyword>
<accession>Q0HTX9</accession>